<accession>A0A0A9HBK6</accession>
<organism evidence="1">
    <name type="scientific">Arundo donax</name>
    <name type="common">Giant reed</name>
    <name type="synonym">Donax arundinaceus</name>
    <dbReference type="NCBI Taxonomy" id="35708"/>
    <lineage>
        <taxon>Eukaryota</taxon>
        <taxon>Viridiplantae</taxon>
        <taxon>Streptophyta</taxon>
        <taxon>Embryophyta</taxon>
        <taxon>Tracheophyta</taxon>
        <taxon>Spermatophyta</taxon>
        <taxon>Magnoliopsida</taxon>
        <taxon>Liliopsida</taxon>
        <taxon>Poales</taxon>
        <taxon>Poaceae</taxon>
        <taxon>PACMAD clade</taxon>
        <taxon>Arundinoideae</taxon>
        <taxon>Arundineae</taxon>
        <taxon>Arundo</taxon>
    </lineage>
</organism>
<dbReference type="EMBL" id="GBRH01167588">
    <property type="protein sequence ID" value="JAE30308.1"/>
    <property type="molecule type" value="Transcribed_RNA"/>
</dbReference>
<sequence>MSCAAHYGFCDEGSSTHNFLKPAALVMCGTVKC</sequence>
<dbReference type="AlphaFoldDB" id="A0A0A9HBK6"/>
<proteinExistence type="predicted"/>
<name>A0A0A9HBK6_ARUDO</name>
<reference evidence="1" key="2">
    <citation type="journal article" date="2015" name="Data Brief">
        <title>Shoot transcriptome of the giant reed, Arundo donax.</title>
        <authorList>
            <person name="Barrero R.A."/>
            <person name="Guerrero F.D."/>
            <person name="Moolhuijzen P."/>
            <person name="Goolsby J.A."/>
            <person name="Tidwell J."/>
            <person name="Bellgard S.E."/>
            <person name="Bellgard M.I."/>
        </authorList>
    </citation>
    <scope>NUCLEOTIDE SEQUENCE</scope>
    <source>
        <tissue evidence="1">Shoot tissue taken approximately 20 cm above the soil surface</tissue>
    </source>
</reference>
<reference evidence="1" key="1">
    <citation type="submission" date="2014-09" db="EMBL/GenBank/DDBJ databases">
        <authorList>
            <person name="Magalhaes I.L.F."/>
            <person name="Oliveira U."/>
            <person name="Santos F.R."/>
            <person name="Vidigal T.H.D.A."/>
            <person name="Brescovit A.D."/>
            <person name="Santos A.J."/>
        </authorList>
    </citation>
    <scope>NUCLEOTIDE SEQUENCE</scope>
    <source>
        <tissue evidence="1">Shoot tissue taken approximately 20 cm above the soil surface</tissue>
    </source>
</reference>
<protein>
    <submittedName>
        <fullName evidence="1">Uncharacterized protein</fullName>
    </submittedName>
</protein>
<evidence type="ECO:0000313" key="1">
    <source>
        <dbReference type="EMBL" id="JAE30308.1"/>
    </source>
</evidence>